<organism evidence="1 2">
    <name type="scientific">Streptococcus parasanguinis F0405</name>
    <dbReference type="NCBI Taxonomy" id="905067"/>
    <lineage>
        <taxon>Bacteria</taxon>
        <taxon>Bacillati</taxon>
        <taxon>Bacillota</taxon>
        <taxon>Bacilli</taxon>
        <taxon>Lactobacillales</taxon>
        <taxon>Streptococcaceae</taxon>
        <taxon>Streptococcus</taxon>
    </lineage>
</organism>
<evidence type="ECO:0000313" key="1">
    <source>
        <dbReference type="EMBL" id="EFQ54698.1"/>
    </source>
</evidence>
<accession>E3CEX7</accession>
<sequence>MNKDRLIALCHKISNEKQVDFNVVLTYYFLETILAKIASSPYSHNFVFKGGFLLSNIIGVESRTTSDMDFILEQFKMDKSLLESTLKEILTDDLVHYEITKISEIKDEDPYGGYRIHILCRLDNIRQTIPLDIATGDPITPKSVSYRYHSLFQEIDYEIVAYNLETILAEKLETIYRRSFFNTRSKDFYDVYVIYSMEKSRLDSKKLRSACEATFSYRQTTLDVVDFQNMIDEMKDDITLARHWENYQSHYPYATSISFRDVLEVVQQLLLEL</sequence>
<protein>
    <recommendedName>
        <fullName evidence="3">Nucleotidyl transferase AbiEii/AbiGii toxin family protein</fullName>
    </recommendedName>
</protein>
<dbReference type="EMBL" id="AEKM01000012">
    <property type="protein sequence ID" value="EFQ54698.1"/>
    <property type="molecule type" value="Genomic_DNA"/>
</dbReference>
<gene>
    <name evidence="1" type="ORF">HMPREF9626_1737</name>
</gene>
<name>E3CEX7_STRPA</name>
<dbReference type="Gene3D" id="3.10.450.620">
    <property type="entry name" value="JHP933, nucleotidyltransferase-like core domain"/>
    <property type="match status" value="1"/>
</dbReference>
<reference evidence="1 2" key="1">
    <citation type="submission" date="2010-10" db="EMBL/GenBank/DDBJ databases">
        <authorList>
            <person name="Durkin A.S."/>
            <person name="Madupu R."/>
            <person name="Torralba M."/>
            <person name="Gillis M."/>
            <person name="Methe B."/>
            <person name="Sutton G."/>
            <person name="Nelson K.E."/>
        </authorList>
    </citation>
    <scope>NUCLEOTIDE SEQUENCE [LARGE SCALE GENOMIC DNA]</scope>
    <source>
        <strain evidence="1 2">F0405</strain>
    </source>
</reference>
<dbReference type="InterPro" id="IPR014942">
    <property type="entry name" value="AbiEii"/>
</dbReference>
<dbReference type="Pfam" id="PF08843">
    <property type="entry name" value="AbiEii"/>
    <property type="match status" value="1"/>
</dbReference>
<comment type="caution">
    <text evidence="1">The sequence shown here is derived from an EMBL/GenBank/DDBJ whole genome shotgun (WGS) entry which is preliminary data.</text>
</comment>
<evidence type="ECO:0008006" key="3">
    <source>
        <dbReference type="Google" id="ProtNLM"/>
    </source>
</evidence>
<dbReference type="AlphaFoldDB" id="E3CEX7"/>
<proteinExistence type="predicted"/>
<dbReference type="Proteomes" id="UP000003812">
    <property type="component" value="Unassembled WGS sequence"/>
</dbReference>
<evidence type="ECO:0000313" key="2">
    <source>
        <dbReference type="Proteomes" id="UP000003812"/>
    </source>
</evidence>